<dbReference type="KEGG" id="bif:N288_10630"/>
<evidence type="ECO:0000313" key="2">
    <source>
        <dbReference type="Proteomes" id="UP000017805"/>
    </source>
</evidence>
<dbReference type="AlphaFoldDB" id="U5L875"/>
<protein>
    <submittedName>
        <fullName evidence="1">Uncharacterized protein</fullName>
    </submittedName>
</protein>
<organism evidence="1 2">
    <name type="scientific">Bacillus infantis NRRL B-14911</name>
    <dbReference type="NCBI Taxonomy" id="1367477"/>
    <lineage>
        <taxon>Bacteria</taxon>
        <taxon>Bacillati</taxon>
        <taxon>Bacillota</taxon>
        <taxon>Bacilli</taxon>
        <taxon>Bacillales</taxon>
        <taxon>Bacillaceae</taxon>
        <taxon>Bacillus</taxon>
    </lineage>
</organism>
<proteinExistence type="predicted"/>
<keyword evidence="2" id="KW-1185">Reference proteome</keyword>
<name>U5L875_9BACI</name>
<dbReference type="EMBL" id="CP006643">
    <property type="protein sequence ID" value="AGX04039.1"/>
    <property type="molecule type" value="Genomic_DNA"/>
</dbReference>
<dbReference type="STRING" id="1367477.N288_10630"/>
<dbReference type="HOGENOM" id="CLU_2614616_0_0_9"/>
<accession>U5L875</accession>
<sequence length="78" mass="8908">MEDRPKTASLKISGDFPVRLLNMAREGINKRKIFGEADEVALFPVFGVDSRNFSVYFGYIYSFIEIRGNFSAYFSACH</sequence>
<dbReference type="PATRIC" id="fig|1367477.3.peg.2066"/>
<dbReference type="Proteomes" id="UP000017805">
    <property type="component" value="Chromosome"/>
</dbReference>
<gene>
    <name evidence="1" type="ORF">N288_10630</name>
</gene>
<reference evidence="1 2" key="1">
    <citation type="submission" date="2013-07" db="EMBL/GenBank/DDBJ databases">
        <title>Complete genome sequence of Bacillus infantis NRRL B-14911 that has potential to induce cardiac disease by antigenic mimicry.</title>
        <authorList>
            <person name="Massilamany C."/>
            <person name="Smith T.P.L."/>
            <person name="Loy J.D."/>
            <person name="Barletta R."/>
            <person name="Reddy J."/>
        </authorList>
    </citation>
    <scope>NUCLEOTIDE SEQUENCE [LARGE SCALE GENOMIC DNA]</scope>
    <source>
        <strain evidence="1 2">NRRL B-14911</strain>
    </source>
</reference>
<evidence type="ECO:0000313" key="1">
    <source>
        <dbReference type="EMBL" id="AGX04039.1"/>
    </source>
</evidence>